<evidence type="ECO:0000313" key="3">
    <source>
        <dbReference type="Proteomes" id="UP001576776"/>
    </source>
</evidence>
<dbReference type="Pfam" id="PF05016">
    <property type="entry name" value="ParE_toxin"/>
    <property type="match status" value="1"/>
</dbReference>
<evidence type="ECO:0000313" key="2">
    <source>
        <dbReference type="EMBL" id="MFB2939008.1"/>
    </source>
</evidence>
<accession>A0ABV4YKH9</accession>
<dbReference type="RefSeq" id="WP_413260484.1">
    <property type="nucleotide sequence ID" value="NZ_JBHFNS010000093.1"/>
</dbReference>
<protein>
    <submittedName>
        <fullName evidence="2">Type II toxin-antitoxin system RelE/ParE family toxin</fullName>
    </submittedName>
</protein>
<proteinExistence type="predicted"/>
<keyword evidence="1" id="KW-1277">Toxin-antitoxin system</keyword>
<evidence type="ECO:0000256" key="1">
    <source>
        <dbReference type="ARBA" id="ARBA00022649"/>
    </source>
</evidence>
<sequence length="83" mass="9709">MTDYILLKAAQRYLERMQPDDQIRIINALDTLISNPTVLDIKPLKGRPELRLRVGKYRVLFREDTENQLYVVTTIGSRGDVYK</sequence>
<dbReference type="EMBL" id="JBHFNS010000093">
    <property type="protein sequence ID" value="MFB2939008.1"/>
    <property type="molecule type" value="Genomic_DNA"/>
</dbReference>
<dbReference type="InterPro" id="IPR052747">
    <property type="entry name" value="TA_system_RelE_toxin"/>
</dbReference>
<comment type="caution">
    <text evidence="2">The sequence shown here is derived from an EMBL/GenBank/DDBJ whole genome shotgun (WGS) entry which is preliminary data.</text>
</comment>
<dbReference type="PANTHER" id="PTHR38813">
    <property type="match status" value="1"/>
</dbReference>
<dbReference type="Gene3D" id="3.30.2310.20">
    <property type="entry name" value="RelE-like"/>
    <property type="match status" value="1"/>
</dbReference>
<organism evidence="2 3">
    <name type="scientific">Floridaenema fluviatile BLCC-F154</name>
    <dbReference type="NCBI Taxonomy" id="3153640"/>
    <lineage>
        <taxon>Bacteria</taxon>
        <taxon>Bacillati</taxon>
        <taxon>Cyanobacteriota</taxon>
        <taxon>Cyanophyceae</taxon>
        <taxon>Oscillatoriophycideae</taxon>
        <taxon>Aerosakkonematales</taxon>
        <taxon>Aerosakkonemataceae</taxon>
        <taxon>Floridanema</taxon>
        <taxon>Floridanema fluviatile</taxon>
    </lineage>
</organism>
<dbReference type="SUPFAM" id="SSF143011">
    <property type="entry name" value="RelE-like"/>
    <property type="match status" value="1"/>
</dbReference>
<keyword evidence="3" id="KW-1185">Reference proteome</keyword>
<gene>
    <name evidence="2" type="ORF">ACE1B6_27460</name>
</gene>
<dbReference type="InterPro" id="IPR007712">
    <property type="entry name" value="RelE/ParE_toxin"/>
</dbReference>
<dbReference type="InterPro" id="IPR035093">
    <property type="entry name" value="RelE/ParE_toxin_dom_sf"/>
</dbReference>
<dbReference type="PANTHER" id="PTHR38813:SF1">
    <property type="entry name" value="TOXIN RELE1-RELATED"/>
    <property type="match status" value="1"/>
</dbReference>
<reference evidence="2 3" key="1">
    <citation type="submission" date="2024-09" db="EMBL/GenBank/DDBJ databases">
        <title>Floridaenema gen nov. (Aerosakkonemataceae, Aerosakkonematales ord. nov., Cyanobacteria) from benthic tropical and subtropical fresh waters, with the description of four new species.</title>
        <authorList>
            <person name="Moretto J.A."/>
            <person name="Berthold D.E."/>
            <person name="Lefler F.W."/>
            <person name="Huang I.-S."/>
            <person name="Laughinghouse H. IV."/>
        </authorList>
    </citation>
    <scope>NUCLEOTIDE SEQUENCE [LARGE SCALE GENOMIC DNA]</scope>
    <source>
        <strain evidence="2 3">BLCC-F154</strain>
    </source>
</reference>
<dbReference type="Proteomes" id="UP001576776">
    <property type="component" value="Unassembled WGS sequence"/>
</dbReference>
<name>A0ABV4YKH9_9CYAN</name>